<comment type="subcellular location">
    <subcellularLocation>
        <location evidence="1 12">Golgi apparatus</location>
        <location evidence="1 12">Golgi stack membrane</location>
        <topology evidence="1 12">Single-pass type II membrane protein</topology>
    </subcellularLocation>
</comment>
<dbReference type="SUPFAM" id="SSF53756">
    <property type="entry name" value="UDP-Glycosyltransferase/glycogen phosphorylase"/>
    <property type="match status" value="2"/>
</dbReference>
<reference evidence="18" key="1">
    <citation type="submission" date="2016-04" db="UniProtKB">
        <authorList>
            <consortium name="WormBaseParasite"/>
        </authorList>
    </citation>
    <scope>IDENTIFICATION</scope>
</reference>
<keyword evidence="11" id="KW-0325">Glycoprotein</keyword>
<evidence type="ECO:0000256" key="3">
    <source>
        <dbReference type="ARBA" id="ARBA00008919"/>
    </source>
</evidence>
<evidence type="ECO:0000256" key="9">
    <source>
        <dbReference type="ARBA" id="ARBA00023034"/>
    </source>
</evidence>
<evidence type="ECO:0000256" key="4">
    <source>
        <dbReference type="ARBA" id="ARBA00022676"/>
    </source>
</evidence>
<comment type="pathway">
    <text evidence="2">Protein modification; protein glycosylation.</text>
</comment>
<proteinExistence type="inferred from homology"/>
<evidence type="ECO:0000256" key="5">
    <source>
        <dbReference type="ARBA" id="ARBA00022679"/>
    </source>
</evidence>
<evidence type="ECO:0000256" key="11">
    <source>
        <dbReference type="ARBA" id="ARBA00023180"/>
    </source>
</evidence>
<evidence type="ECO:0000256" key="6">
    <source>
        <dbReference type="ARBA" id="ARBA00022692"/>
    </source>
</evidence>
<keyword evidence="7" id="KW-0735">Signal-anchor</keyword>
<accession>A0A158Q2K8</accession>
<name>A0A158Q2K8_DRAME</name>
<dbReference type="UniPathway" id="UPA00378"/>
<dbReference type="EMBL" id="UYYG01001150">
    <property type="protein sequence ID" value="VDN54716.1"/>
    <property type="molecule type" value="Genomic_DNA"/>
</dbReference>
<keyword evidence="5 12" id="KW-0808">Transferase</keyword>
<dbReference type="FunFam" id="3.40.50.11660:FF:000002">
    <property type="entry name" value="Alpha-(1,3)-fucosyltransferase"/>
    <property type="match status" value="1"/>
</dbReference>
<evidence type="ECO:0000259" key="14">
    <source>
        <dbReference type="Pfam" id="PF17039"/>
    </source>
</evidence>
<dbReference type="Pfam" id="PF17039">
    <property type="entry name" value="Glyco_tran_10_N"/>
    <property type="match status" value="2"/>
</dbReference>
<dbReference type="Gene3D" id="3.40.50.11660">
    <property type="entry name" value="Glycosyl transferase family 10, C-terminal domain"/>
    <property type="match status" value="2"/>
</dbReference>
<evidence type="ECO:0000313" key="17">
    <source>
        <dbReference type="Proteomes" id="UP000274756"/>
    </source>
</evidence>
<evidence type="ECO:0000256" key="12">
    <source>
        <dbReference type="RuleBase" id="RU003832"/>
    </source>
</evidence>
<feature type="domain" description="Fucosyltransferase C-terminal" evidence="13">
    <location>
        <begin position="183"/>
        <end position="366"/>
    </location>
</feature>
<feature type="domain" description="Fucosyltransferase N-terminal" evidence="14">
    <location>
        <begin position="54"/>
        <end position="158"/>
    </location>
</feature>
<reference evidence="15 17" key="2">
    <citation type="submission" date="2018-11" db="EMBL/GenBank/DDBJ databases">
        <authorList>
            <consortium name="Pathogen Informatics"/>
        </authorList>
    </citation>
    <scope>NUCLEOTIDE SEQUENCE [LARGE SCALE GENOMIC DNA]</scope>
</reference>
<evidence type="ECO:0000313" key="18">
    <source>
        <dbReference type="WBParaSite" id="DME_0000032901-mRNA-1"/>
    </source>
</evidence>
<keyword evidence="8 12" id="KW-1133">Transmembrane helix</keyword>
<evidence type="ECO:0000256" key="7">
    <source>
        <dbReference type="ARBA" id="ARBA00022968"/>
    </source>
</evidence>
<dbReference type="GO" id="GO:0032580">
    <property type="term" value="C:Golgi cisterna membrane"/>
    <property type="evidence" value="ECO:0007669"/>
    <property type="project" value="UniProtKB-SubCell"/>
</dbReference>
<dbReference type="InterPro" id="IPR001503">
    <property type="entry name" value="Glyco_trans_10"/>
</dbReference>
<dbReference type="Proteomes" id="UP000274756">
    <property type="component" value="Unassembled WGS sequence"/>
</dbReference>
<feature type="transmembrane region" description="Helical" evidence="12">
    <location>
        <begin position="6"/>
        <end position="25"/>
    </location>
</feature>
<dbReference type="STRING" id="318479.A0A158Q2K8"/>
<evidence type="ECO:0000313" key="16">
    <source>
        <dbReference type="Proteomes" id="UP000038040"/>
    </source>
</evidence>
<gene>
    <name evidence="15" type="ORF">DME_LOCUS4689</name>
</gene>
<dbReference type="EC" id="2.4.1.-" evidence="12"/>
<dbReference type="PANTHER" id="PTHR48438">
    <property type="entry name" value="ALPHA-(1,3)-FUCOSYLTRANSFERASE C-RELATED"/>
    <property type="match status" value="1"/>
</dbReference>
<organism evidence="16 18">
    <name type="scientific">Dracunculus medinensis</name>
    <name type="common">Guinea worm</name>
    <dbReference type="NCBI Taxonomy" id="318479"/>
    <lineage>
        <taxon>Eukaryota</taxon>
        <taxon>Metazoa</taxon>
        <taxon>Ecdysozoa</taxon>
        <taxon>Nematoda</taxon>
        <taxon>Chromadorea</taxon>
        <taxon>Rhabditida</taxon>
        <taxon>Spirurina</taxon>
        <taxon>Dracunculoidea</taxon>
        <taxon>Dracunculidae</taxon>
        <taxon>Dracunculus</taxon>
    </lineage>
</organism>
<feature type="domain" description="Fucosyltransferase C-terminal" evidence="13">
    <location>
        <begin position="487"/>
        <end position="547"/>
    </location>
</feature>
<evidence type="ECO:0000256" key="2">
    <source>
        <dbReference type="ARBA" id="ARBA00004922"/>
    </source>
</evidence>
<keyword evidence="6 12" id="KW-0812">Transmembrane</keyword>
<dbReference type="OrthoDB" id="5912041at2759"/>
<dbReference type="InterPro" id="IPR031481">
    <property type="entry name" value="Glyco_tran_10_N"/>
</dbReference>
<dbReference type="GO" id="GO:0008417">
    <property type="term" value="F:fucosyltransferase activity"/>
    <property type="evidence" value="ECO:0007669"/>
    <property type="project" value="InterPro"/>
</dbReference>
<protein>
    <recommendedName>
        <fullName evidence="12">Fucosyltransferase</fullName>
        <ecNumber evidence="12">2.4.1.-</ecNumber>
    </recommendedName>
</protein>
<comment type="similarity">
    <text evidence="3 12">Belongs to the glycosyltransferase 10 family.</text>
</comment>
<dbReference type="PANTHER" id="PTHR48438:SF1">
    <property type="entry name" value="ALPHA-(1,3)-FUCOSYLTRANSFERASE C-RELATED"/>
    <property type="match status" value="1"/>
</dbReference>
<dbReference type="WBParaSite" id="DME_0000032901-mRNA-1">
    <property type="protein sequence ID" value="DME_0000032901-mRNA-1"/>
    <property type="gene ID" value="DME_0000032901"/>
</dbReference>
<dbReference type="Pfam" id="PF00852">
    <property type="entry name" value="Glyco_transf_10"/>
    <property type="match status" value="2"/>
</dbReference>
<dbReference type="InterPro" id="IPR038577">
    <property type="entry name" value="GT10-like_C_sf"/>
</dbReference>
<keyword evidence="9 12" id="KW-0333">Golgi apparatus</keyword>
<keyword evidence="4 12" id="KW-0328">Glycosyltransferase</keyword>
<evidence type="ECO:0000256" key="1">
    <source>
        <dbReference type="ARBA" id="ARBA00004447"/>
    </source>
</evidence>
<evidence type="ECO:0000256" key="8">
    <source>
        <dbReference type="ARBA" id="ARBA00022989"/>
    </source>
</evidence>
<feature type="domain" description="Fucosyltransferase N-terminal" evidence="14">
    <location>
        <begin position="413"/>
        <end position="467"/>
    </location>
</feature>
<keyword evidence="10 12" id="KW-0472">Membrane</keyword>
<dbReference type="InterPro" id="IPR055270">
    <property type="entry name" value="Glyco_tran_10_C"/>
</dbReference>
<evidence type="ECO:0000313" key="15">
    <source>
        <dbReference type="EMBL" id="VDN54716.1"/>
    </source>
</evidence>
<sequence>MHSYGYYFYLCVIIAFIQLMFYHIFKDFINRSLSTTDLIRFRPWKRNAAIKLSPSIFAWTRFCGNDFNDIIETSLKNCKYKCMVLRNKREYLSAGAIVFHIGETFMEKLPRKRLTNQLYIFFNMESPFNTNRLAHALANFFNITMTYRLDSDIFSGYGAVRKIDNSTDKQDIWAWEQVEKIVTNKSKSALQFVSNCYASSGRRHYVNALAKYINVTRYGYCTQNFCNDSCEKEAVEVTLDIAQHRFYLAFENSVCRDYVTEKLFKRMEQLLIPIVLKKSIYKRILPPGSFIAADDFLSPEDLAHYLLYLEKNRTEYMKGSFCYFRYFQWTRTHLKSTAVPEQDGFCKLCKMLHRGLDRPHIINLESWWYKEGHCLMNYAGSLLLGLKEESTISTNANGSLCNNILINELYLSKYLLAGAIIFHNRNISPLKMPNERHADQLYAFLNMESPSNSFSMPERMNWHYFNVIQVEWLSTNFFIVSVTKIVNNKTKSVLEFVSNCNAISRRDLYTNELRNYINVSVFDSCSAKTCNKRCEQIAVGMFQYYFSNISNERAYTKR</sequence>
<evidence type="ECO:0000259" key="13">
    <source>
        <dbReference type="Pfam" id="PF00852"/>
    </source>
</evidence>
<evidence type="ECO:0000256" key="10">
    <source>
        <dbReference type="ARBA" id="ARBA00023136"/>
    </source>
</evidence>
<dbReference type="Proteomes" id="UP000038040">
    <property type="component" value="Unplaced"/>
</dbReference>
<keyword evidence="17" id="KW-1185">Reference proteome</keyword>
<dbReference type="AlphaFoldDB" id="A0A158Q2K8"/>